<evidence type="ECO:0000259" key="13">
    <source>
        <dbReference type="PROSITE" id="PS50113"/>
    </source>
</evidence>
<dbReference type="PROSITE" id="PS50111">
    <property type="entry name" value="CHEMOTAXIS_TRANSDUC_2"/>
    <property type="match status" value="1"/>
</dbReference>
<dbReference type="Gene3D" id="1.10.287.950">
    <property type="entry name" value="Methyl-accepting chemotaxis protein"/>
    <property type="match status" value="1"/>
</dbReference>
<evidence type="ECO:0000256" key="1">
    <source>
        <dbReference type="ARBA" id="ARBA00004651"/>
    </source>
</evidence>
<keyword evidence="7 9" id="KW-0807">Transducer</keyword>
<evidence type="ECO:0000256" key="3">
    <source>
        <dbReference type="ARBA" id="ARBA00022500"/>
    </source>
</evidence>
<dbReference type="Gene3D" id="6.10.340.10">
    <property type="match status" value="1"/>
</dbReference>
<feature type="region of interest" description="Disordered" evidence="10">
    <location>
        <begin position="505"/>
        <end position="525"/>
    </location>
</feature>
<dbReference type="FunFam" id="1.10.287.950:FF:000001">
    <property type="entry name" value="Methyl-accepting chemotaxis sensory transducer"/>
    <property type="match status" value="1"/>
</dbReference>
<keyword evidence="6 11" id="KW-0472">Membrane</keyword>
<comment type="similarity">
    <text evidence="8">Belongs to the methyl-accepting chemotaxis (MCP) protein family.</text>
</comment>
<evidence type="ECO:0000256" key="2">
    <source>
        <dbReference type="ARBA" id="ARBA00022475"/>
    </source>
</evidence>
<evidence type="ECO:0000313" key="16">
    <source>
        <dbReference type="Proteomes" id="UP000448292"/>
    </source>
</evidence>
<feature type="domain" description="Methyl-accepting transducer" evidence="12">
    <location>
        <begin position="497"/>
        <end position="733"/>
    </location>
</feature>
<reference evidence="15 16" key="1">
    <citation type="submission" date="2018-06" db="EMBL/GenBank/DDBJ databases">
        <title>Complete genome of Desulfovibrio indonesiensis P37SLT.</title>
        <authorList>
            <person name="Crispim J.S."/>
            <person name="Vidigal P.M.P."/>
            <person name="Silva L.C.F."/>
            <person name="Laguardia C.N."/>
            <person name="Araujo L.C."/>
            <person name="Dias R.S."/>
            <person name="Sousa M.P."/>
            <person name="Paula S.O."/>
            <person name="Silva C."/>
        </authorList>
    </citation>
    <scope>NUCLEOTIDE SEQUENCE [LARGE SCALE GENOMIC DNA]</scope>
    <source>
        <strain evidence="15 16">P37SLT</strain>
    </source>
</reference>
<evidence type="ECO:0000259" key="12">
    <source>
        <dbReference type="PROSITE" id="PS50111"/>
    </source>
</evidence>
<keyword evidence="4 11" id="KW-0812">Transmembrane</keyword>
<evidence type="ECO:0000256" key="11">
    <source>
        <dbReference type="SAM" id="Phobius"/>
    </source>
</evidence>
<evidence type="ECO:0000256" key="9">
    <source>
        <dbReference type="PROSITE-ProRule" id="PRU00284"/>
    </source>
</evidence>
<dbReference type="Gene3D" id="3.30.450.20">
    <property type="entry name" value="PAS domain"/>
    <property type="match status" value="3"/>
</dbReference>
<dbReference type="PANTHER" id="PTHR32089:SF112">
    <property type="entry name" value="LYSOZYME-LIKE PROTEIN-RELATED"/>
    <property type="match status" value="1"/>
</dbReference>
<dbReference type="Pfam" id="PF13426">
    <property type="entry name" value="PAS_9"/>
    <property type="match status" value="1"/>
</dbReference>
<dbReference type="PROSITE" id="PS50885">
    <property type="entry name" value="HAMP"/>
    <property type="match status" value="1"/>
</dbReference>
<dbReference type="Proteomes" id="UP000448292">
    <property type="component" value="Unassembled WGS sequence"/>
</dbReference>
<evidence type="ECO:0000256" key="4">
    <source>
        <dbReference type="ARBA" id="ARBA00022692"/>
    </source>
</evidence>
<evidence type="ECO:0000259" key="14">
    <source>
        <dbReference type="PROSITE" id="PS50885"/>
    </source>
</evidence>
<dbReference type="Pfam" id="PF02743">
    <property type="entry name" value="dCache_1"/>
    <property type="match status" value="1"/>
</dbReference>
<dbReference type="InterPro" id="IPR035965">
    <property type="entry name" value="PAS-like_dom_sf"/>
</dbReference>
<dbReference type="InterPro" id="IPR000700">
    <property type="entry name" value="PAS-assoc_C"/>
</dbReference>
<dbReference type="AlphaFoldDB" id="A0A7M3MAK7"/>
<dbReference type="CDD" id="cd12912">
    <property type="entry name" value="PDC2_MCP_like"/>
    <property type="match status" value="1"/>
</dbReference>
<name>A0A7M3MAK7_9BACT</name>
<evidence type="ECO:0000313" key="15">
    <source>
        <dbReference type="EMBL" id="TVM14350.1"/>
    </source>
</evidence>
<dbReference type="CDD" id="cd11386">
    <property type="entry name" value="MCP_signal"/>
    <property type="match status" value="1"/>
</dbReference>
<dbReference type="GO" id="GO:0007165">
    <property type="term" value="P:signal transduction"/>
    <property type="evidence" value="ECO:0007669"/>
    <property type="project" value="UniProtKB-KW"/>
</dbReference>
<keyword evidence="16" id="KW-1185">Reference proteome</keyword>
<dbReference type="OrthoDB" id="9816383at2"/>
<proteinExistence type="inferred from homology"/>
<dbReference type="SUPFAM" id="SSF58104">
    <property type="entry name" value="Methyl-accepting chemotaxis protein (MCP) signaling domain"/>
    <property type="match status" value="1"/>
</dbReference>
<dbReference type="Pfam" id="PF00015">
    <property type="entry name" value="MCPsignal"/>
    <property type="match status" value="1"/>
</dbReference>
<dbReference type="PROSITE" id="PS50113">
    <property type="entry name" value="PAC"/>
    <property type="match status" value="1"/>
</dbReference>
<organism evidence="15 16">
    <name type="scientific">Oceanidesulfovibrio indonesiensis</name>
    <dbReference type="NCBI Taxonomy" id="54767"/>
    <lineage>
        <taxon>Bacteria</taxon>
        <taxon>Pseudomonadati</taxon>
        <taxon>Thermodesulfobacteriota</taxon>
        <taxon>Desulfovibrionia</taxon>
        <taxon>Desulfovibrionales</taxon>
        <taxon>Desulfovibrionaceae</taxon>
        <taxon>Oceanidesulfovibrio</taxon>
    </lineage>
</organism>
<comment type="subcellular location">
    <subcellularLocation>
        <location evidence="1">Cell membrane</location>
        <topology evidence="1">Multi-pass membrane protein</topology>
    </subcellularLocation>
</comment>
<evidence type="ECO:0000256" key="7">
    <source>
        <dbReference type="ARBA" id="ARBA00023224"/>
    </source>
</evidence>
<evidence type="ECO:0000256" key="5">
    <source>
        <dbReference type="ARBA" id="ARBA00022989"/>
    </source>
</evidence>
<dbReference type="PANTHER" id="PTHR32089">
    <property type="entry name" value="METHYL-ACCEPTING CHEMOTAXIS PROTEIN MCPB"/>
    <property type="match status" value="1"/>
</dbReference>
<feature type="compositionally biased region" description="Polar residues" evidence="10">
    <location>
        <begin position="505"/>
        <end position="517"/>
    </location>
</feature>
<sequence>MKKSIGTVLIGLVSAAILVAMVGIIWYVNNSSYNLALQLGEQQMNLLTDNMQKSLTLYMDDAVSVTESLSNQRGVRRGFTGDFEAASTVFKDFIAAYPNYWAMFSFDMSGKVIAGFNADGTDMAGADRSGRNYVQALADGADSYITPSILKSKSGGGILIFGISKVVRDTSGRVLGGVAVFPKWNLFTEQFLDPIRIGEDGYGFMLDADGRIIAHAVDKDLILEDLSSLDFVQKALRQKNGMAYYDWEGREKIMTFATMEQTGWTICMSAYTSELAVTAQKQRNVLLIIGAVTLAVLIAIIALLARKLVVKPVQAIEHFTSSIAAGDFSATLSNDFRFEFADLSQNIATMVAELKNKLGFSQGVLEGLTLPCSIVGKDHTMLWVNRHICKFIERDGKPGDYIGMTSGDFYYRDKSRRTLSDQAIDENRQIDKEVDYVTPSGGTKIVRVTTTPFSDMDGNMIGSIALWVDLTDIRTQQRLIEEQRDKIAKAAVEANQVSDQVASASEELSAQIEQASRGTDEQRNRTGEVATAVEEMNATVLEVASNASSTAQGVDDVRKKAQEGERIVMEVVRNIGRVSNMAETLSQDMAGLGKQAEDIGAILGVIQDIADQTNLLALNAAIEAARAGEAGRGFAVVADEVRKLAEKTMSATTEVGRSIKGIQESAHKNISQTEDAVQAIRESTEQAEVSGQSLRDIVSLVEESSDQVRSIATASEEQSAASEEINRSVEDINRIADETASAMQESAQAVSDLARLAQELKTIIDNMQED</sequence>
<comment type="caution">
    <text evidence="15">The sequence shown here is derived from an EMBL/GenBank/DDBJ whole genome shotgun (WGS) entry which is preliminary data.</text>
</comment>
<dbReference type="SUPFAM" id="SSF55785">
    <property type="entry name" value="PYP-like sensor domain (PAS domain)"/>
    <property type="match status" value="1"/>
</dbReference>
<evidence type="ECO:0000256" key="6">
    <source>
        <dbReference type="ARBA" id="ARBA00023136"/>
    </source>
</evidence>
<keyword evidence="3" id="KW-0145">Chemotaxis</keyword>
<dbReference type="GO" id="GO:0006935">
    <property type="term" value="P:chemotaxis"/>
    <property type="evidence" value="ECO:0007669"/>
    <property type="project" value="UniProtKB-KW"/>
</dbReference>
<dbReference type="RefSeq" id="WP_144304521.1">
    <property type="nucleotide sequence ID" value="NZ_QMIE01000025.1"/>
</dbReference>
<gene>
    <name evidence="15" type="ORF">DPQ33_17525</name>
</gene>
<protein>
    <submittedName>
        <fullName evidence="15">Chemotaxis protein</fullName>
    </submittedName>
</protein>
<dbReference type="InterPro" id="IPR000014">
    <property type="entry name" value="PAS"/>
</dbReference>
<keyword evidence="2" id="KW-1003">Cell membrane</keyword>
<feature type="transmembrane region" description="Helical" evidence="11">
    <location>
        <begin position="7"/>
        <end position="28"/>
    </location>
</feature>
<dbReference type="CDD" id="cd12914">
    <property type="entry name" value="PDC1_DGC_like"/>
    <property type="match status" value="1"/>
</dbReference>
<accession>A0A7M3MAK7</accession>
<feature type="domain" description="HAMP" evidence="14">
    <location>
        <begin position="307"/>
        <end position="359"/>
    </location>
</feature>
<dbReference type="SMART" id="SM00304">
    <property type="entry name" value="HAMP"/>
    <property type="match status" value="1"/>
</dbReference>
<evidence type="ECO:0000256" key="10">
    <source>
        <dbReference type="SAM" id="MobiDB-lite"/>
    </source>
</evidence>
<dbReference type="InterPro" id="IPR003660">
    <property type="entry name" value="HAMP_dom"/>
</dbReference>
<dbReference type="SMART" id="SM00283">
    <property type="entry name" value="MA"/>
    <property type="match status" value="1"/>
</dbReference>
<dbReference type="EMBL" id="QMIE01000025">
    <property type="protein sequence ID" value="TVM14350.1"/>
    <property type="molecule type" value="Genomic_DNA"/>
</dbReference>
<evidence type="ECO:0000256" key="8">
    <source>
        <dbReference type="ARBA" id="ARBA00029447"/>
    </source>
</evidence>
<dbReference type="GO" id="GO:0005886">
    <property type="term" value="C:plasma membrane"/>
    <property type="evidence" value="ECO:0007669"/>
    <property type="project" value="UniProtKB-SubCell"/>
</dbReference>
<feature type="domain" description="PAC" evidence="13">
    <location>
        <begin position="430"/>
        <end position="482"/>
    </location>
</feature>
<dbReference type="InterPro" id="IPR004089">
    <property type="entry name" value="MCPsignal_dom"/>
</dbReference>
<feature type="transmembrane region" description="Helical" evidence="11">
    <location>
        <begin position="285"/>
        <end position="305"/>
    </location>
</feature>
<dbReference type="InterPro" id="IPR033479">
    <property type="entry name" value="dCache_1"/>
</dbReference>
<dbReference type="CDD" id="cd06225">
    <property type="entry name" value="HAMP"/>
    <property type="match status" value="1"/>
</dbReference>
<keyword evidence="5 11" id="KW-1133">Transmembrane helix</keyword>